<feature type="region of interest" description="Disordered" evidence="7">
    <location>
        <begin position="224"/>
        <end position="257"/>
    </location>
</feature>
<sequence>MSSLSTTMTTGPLHQLIDFGGPVMIVLLVLAVIGFATFLYTVMVGTLFAPRTTRAVRSAIDQWRARPSQDVSQSLNNRTGRLARWNPLVRLTADTMKARLANTSETQVREQAAQQAQRALQPFEAPLKIIEVIAALAPLLGLLGTVMGMMDAFNAMAATEGRANASQLSGGIYEALSTTAAGLVVAIPMAAIAAWLEFRLRRLNTGMNETLVAILRVPLATGTDNQNDDPDAAVSDQAVPSEARAIPEDQRFAHAAG</sequence>
<keyword evidence="10" id="KW-0969">Cilium</keyword>
<evidence type="ECO:0000313" key="13">
    <source>
        <dbReference type="Proteomes" id="UP000245887"/>
    </source>
</evidence>
<keyword evidence="2" id="KW-1003">Cell membrane</keyword>
<feature type="transmembrane region" description="Helical" evidence="8">
    <location>
        <begin position="170"/>
        <end position="196"/>
    </location>
</feature>
<dbReference type="AlphaFoldDB" id="A0A2A2I0G5"/>
<comment type="similarity">
    <text evidence="6">Belongs to the exbB/tolQ family.</text>
</comment>
<evidence type="ECO:0000313" key="12">
    <source>
        <dbReference type="Proteomes" id="UP000218332"/>
    </source>
</evidence>
<protein>
    <submittedName>
        <fullName evidence="10">Flagellar motor protein MotA</fullName>
    </submittedName>
    <submittedName>
        <fullName evidence="11">Outer membrane transport energization protein ExbB</fullName>
    </submittedName>
</protein>
<evidence type="ECO:0000256" key="5">
    <source>
        <dbReference type="ARBA" id="ARBA00023136"/>
    </source>
</evidence>
<evidence type="ECO:0000313" key="10">
    <source>
        <dbReference type="EMBL" id="PAV25137.1"/>
    </source>
</evidence>
<dbReference type="PANTHER" id="PTHR30625">
    <property type="entry name" value="PROTEIN TOLQ"/>
    <property type="match status" value="1"/>
</dbReference>
<dbReference type="InterPro" id="IPR050790">
    <property type="entry name" value="ExbB/TolQ_transport"/>
</dbReference>
<gene>
    <name evidence="11" type="ORF">C8D92_1046</name>
    <name evidence="10" type="ORF">CF392_12635</name>
</gene>
<feature type="compositionally biased region" description="Basic and acidic residues" evidence="7">
    <location>
        <begin position="245"/>
        <end position="257"/>
    </location>
</feature>
<feature type="transmembrane region" description="Helical" evidence="8">
    <location>
        <begin position="20"/>
        <end position="48"/>
    </location>
</feature>
<feature type="transmembrane region" description="Helical" evidence="8">
    <location>
        <begin position="129"/>
        <end position="150"/>
    </location>
</feature>
<keyword evidence="3 8" id="KW-0812">Transmembrane</keyword>
<dbReference type="Proteomes" id="UP000218332">
    <property type="component" value="Unassembled WGS sequence"/>
</dbReference>
<evidence type="ECO:0000256" key="6">
    <source>
        <dbReference type="RuleBase" id="RU004057"/>
    </source>
</evidence>
<evidence type="ECO:0000256" key="1">
    <source>
        <dbReference type="ARBA" id="ARBA00004651"/>
    </source>
</evidence>
<dbReference type="GO" id="GO:0005886">
    <property type="term" value="C:plasma membrane"/>
    <property type="evidence" value="ECO:0007669"/>
    <property type="project" value="UniProtKB-SubCell"/>
</dbReference>
<proteinExistence type="inferred from homology"/>
<dbReference type="Pfam" id="PF01618">
    <property type="entry name" value="MotA_ExbB"/>
    <property type="match status" value="1"/>
</dbReference>
<keyword evidence="6" id="KW-0813">Transport</keyword>
<dbReference type="OrthoDB" id="4045at2"/>
<comment type="caution">
    <text evidence="10">The sequence shown here is derived from an EMBL/GenBank/DDBJ whole genome shotgun (WGS) entry which is preliminary data.</text>
</comment>
<keyword evidence="4 8" id="KW-1133">Transmembrane helix</keyword>
<keyword evidence="10" id="KW-0966">Cell projection</keyword>
<evidence type="ECO:0000256" key="3">
    <source>
        <dbReference type="ARBA" id="ARBA00022692"/>
    </source>
</evidence>
<reference evidence="10 12" key="1">
    <citation type="submission" date="2017-07" db="EMBL/GenBank/DDBJ databases">
        <title>Tamlnaduibacter salinus (Mi-7) genome sequencing.</title>
        <authorList>
            <person name="Verma A."/>
            <person name="Krishnamurthi S."/>
        </authorList>
    </citation>
    <scope>NUCLEOTIDE SEQUENCE [LARGE SCALE GENOMIC DNA]</scope>
    <source>
        <strain evidence="10 12">Mi-7</strain>
    </source>
</reference>
<feature type="domain" description="MotA/TolQ/ExbB proton channel" evidence="9">
    <location>
        <begin position="96"/>
        <end position="207"/>
    </location>
</feature>
<dbReference type="InterPro" id="IPR002898">
    <property type="entry name" value="MotA_ExbB_proton_chnl"/>
</dbReference>
<evidence type="ECO:0000256" key="4">
    <source>
        <dbReference type="ARBA" id="ARBA00022989"/>
    </source>
</evidence>
<keyword evidence="12" id="KW-1185">Reference proteome</keyword>
<evidence type="ECO:0000256" key="7">
    <source>
        <dbReference type="SAM" id="MobiDB-lite"/>
    </source>
</evidence>
<reference evidence="11 13" key="2">
    <citation type="submission" date="2018-04" db="EMBL/GenBank/DDBJ databases">
        <title>Genomic Encyclopedia of Type Strains, Phase IV (KMG-IV): sequencing the most valuable type-strain genomes for metagenomic binning, comparative biology and taxonomic classification.</title>
        <authorList>
            <person name="Goeker M."/>
        </authorList>
    </citation>
    <scope>NUCLEOTIDE SEQUENCE [LARGE SCALE GENOMIC DNA]</scope>
    <source>
        <strain evidence="11 13">DSM 28688</strain>
    </source>
</reference>
<keyword evidence="10" id="KW-0282">Flagellum</keyword>
<dbReference type="Proteomes" id="UP000245887">
    <property type="component" value="Unassembled WGS sequence"/>
</dbReference>
<evidence type="ECO:0000313" key="11">
    <source>
        <dbReference type="EMBL" id="PVY76775.1"/>
    </source>
</evidence>
<accession>A0A2A2I0G5</accession>
<evidence type="ECO:0000256" key="8">
    <source>
        <dbReference type="SAM" id="Phobius"/>
    </source>
</evidence>
<dbReference type="EMBL" id="QEKQ01000004">
    <property type="protein sequence ID" value="PVY76775.1"/>
    <property type="molecule type" value="Genomic_DNA"/>
</dbReference>
<organism evidence="10 12">
    <name type="scientific">Tamilnaduibacter salinus</name>
    <dbReference type="NCBI Taxonomy" id="1484056"/>
    <lineage>
        <taxon>Bacteria</taxon>
        <taxon>Pseudomonadati</taxon>
        <taxon>Pseudomonadota</taxon>
        <taxon>Gammaproteobacteria</taxon>
        <taxon>Pseudomonadales</taxon>
        <taxon>Marinobacteraceae</taxon>
        <taxon>Tamilnaduibacter</taxon>
    </lineage>
</organism>
<keyword evidence="5 8" id="KW-0472">Membrane</keyword>
<dbReference type="RefSeq" id="WP_095611814.1">
    <property type="nucleotide sequence ID" value="NZ_NMPM01000077.1"/>
</dbReference>
<keyword evidence="6" id="KW-0653">Protein transport</keyword>
<dbReference type="PANTHER" id="PTHR30625:SF11">
    <property type="entry name" value="MOTA_TOLQ_EXBB PROTON CHANNEL DOMAIN-CONTAINING PROTEIN"/>
    <property type="match status" value="1"/>
</dbReference>
<evidence type="ECO:0000256" key="2">
    <source>
        <dbReference type="ARBA" id="ARBA00022475"/>
    </source>
</evidence>
<dbReference type="GO" id="GO:0017038">
    <property type="term" value="P:protein import"/>
    <property type="evidence" value="ECO:0007669"/>
    <property type="project" value="TreeGrafter"/>
</dbReference>
<evidence type="ECO:0000259" key="9">
    <source>
        <dbReference type="Pfam" id="PF01618"/>
    </source>
</evidence>
<comment type="subcellular location">
    <subcellularLocation>
        <location evidence="1">Cell membrane</location>
        <topology evidence="1">Multi-pass membrane protein</topology>
    </subcellularLocation>
    <subcellularLocation>
        <location evidence="6">Membrane</location>
        <topology evidence="6">Multi-pass membrane protein</topology>
    </subcellularLocation>
</comment>
<name>A0A2A2I0G5_9GAMM</name>
<dbReference type="EMBL" id="NMPM01000077">
    <property type="protein sequence ID" value="PAV25137.1"/>
    <property type="molecule type" value="Genomic_DNA"/>
</dbReference>